<evidence type="ECO:0000256" key="15">
    <source>
        <dbReference type="HAMAP-Rule" id="MF_01382"/>
    </source>
</evidence>
<protein>
    <recommendedName>
        <fullName evidence="15 16">Protein translocase subunit SecA</fullName>
        <ecNumber evidence="15">7.4.2.8</ecNumber>
    </recommendedName>
</protein>
<keyword evidence="9" id="KW-0862">Zinc</keyword>
<dbReference type="InterPro" id="IPR004027">
    <property type="entry name" value="SEC_C_motif"/>
</dbReference>
<evidence type="ECO:0000256" key="2">
    <source>
        <dbReference type="ARBA" id="ARBA00004170"/>
    </source>
</evidence>
<dbReference type="Pfam" id="PF02810">
    <property type="entry name" value="SEC-C"/>
    <property type="match status" value="1"/>
</dbReference>
<comment type="subcellular location">
    <subcellularLocation>
        <location evidence="15">Cell membrane</location>
        <topology evidence="15">Peripheral membrane protein</topology>
        <orientation evidence="15">Cytoplasmic side</orientation>
    </subcellularLocation>
    <subcellularLocation>
        <location evidence="15">Cytoplasm</location>
    </subcellularLocation>
    <subcellularLocation>
        <location evidence="2">Membrane</location>
        <topology evidence="2">Peripheral membrane protein</topology>
    </subcellularLocation>
    <text evidence="15">Distribution is 50-50.</text>
</comment>
<feature type="domain" description="SecA family profile" evidence="19">
    <location>
        <begin position="3"/>
        <end position="646"/>
    </location>
</feature>
<accession>A0AA97D8X3</accession>
<comment type="subunit">
    <text evidence="15">Monomer and homodimer. Part of the essential Sec protein translocation apparatus which comprises SecA, SecYEG and auxiliary proteins SecDF. Other proteins may also be involved.</text>
</comment>
<comment type="function">
    <text evidence="15">Part of the Sec protein translocase complex. Interacts with the SecYEG preprotein conducting channel. Has a central role in coupling the hydrolysis of ATP to the transfer of proteins into and across the cell membrane, serving as an ATP-driven molecular motor driving the stepwise translocation of polypeptide chains across the membrane.</text>
</comment>
<keyword evidence="11 15" id="KW-0653">Protein transport</keyword>
<dbReference type="SUPFAM" id="SSF81767">
    <property type="entry name" value="Pre-protein crosslinking domain of SecA"/>
    <property type="match status" value="1"/>
</dbReference>
<dbReference type="EMBL" id="CP135996">
    <property type="protein sequence ID" value="WOC32396.1"/>
    <property type="molecule type" value="Genomic_DNA"/>
</dbReference>
<feature type="binding site" evidence="15">
    <location>
        <position position="511"/>
    </location>
    <ligand>
        <name>ATP</name>
        <dbReference type="ChEBI" id="CHEBI:30616"/>
    </ligand>
</feature>
<dbReference type="FunFam" id="3.40.50.300:FF:000113">
    <property type="entry name" value="Preprotein translocase subunit SecA"/>
    <property type="match status" value="1"/>
</dbReference>
<evidence type="ECO:0000256" key="9">
    <source>
        <dbReference type="ARBA" id="ARBA00022833"/>
    </source>
</evidence>
<keyword evidence="8 15" id="KW-0547">Nucleotide-binding</keyword>
<dbReference type="Pfam" id="PF07516">
    <property type="entry name" value="SecA_SW"/>
    <property type="match status" value="1"/>
</dbReference>
<dbReference type="FunFam" id="3.40.50.300:FF:000334">
    <property type="entry name" value="Protein translocase subunit SecA"/>
    <property type="match status" value="1"/>
</dbReference>
<keyword evidence="14 15" id="KW-0472">Membrane</keyword>
<feature type="region of interest" description="Disordered" evidence="17">
    <location>
        <begin position="864"/>
        <end position="913"/>
    </location>
</feature>
<evidence type="ECO:0000256" key="8">
    <source>
        <dbReference type="ARBA" id="ARBA00022741"/>
    </source>
</evidence>
<comment type="catalytic activity">
    <reaction evidence="15">
        <text>ATP + H2O + cellular proteinSide 1 = ADP + phosphate + cellular proteinSide 2.</text>
        <dbReference type="EC" id="7.4.2.8"/>
    </reaction>
</comment>
<keyword evidence="21" id="KW-1185">Reference proteome</keyword>
<evidence type="ECO:0000313" key="20">
    <source>
        <dbReference type="EMBL" id="WOC32396.1"/>
    </source>
</evidence>
<dbReference type="SMART" id="SM00958">
    <property type="entry name" value="SecA_PP_bind"/>
    <property type="match status" value="1"/>
</dbReference>
<dbReference type="PANTHER" id="PTHR30612">
    <property type="entry name" value="SECA INNER MEMBRANE COMPONENT OF SEC PROTEIN SECRETION SYSTEM"/>
    <property type="match status" value="1"/>
</dbReference>
<dbReference type="Pfam" id="PF01043">
    <property type="entry name" value="SecA_PP_bind"/>
    <property type="match status" value="1"/>
</dbReference>
<keyword evidence="5 15" id="KW-1003">Cell membrane</keyword>
<name>A0AA97D8X3_9FIRM</name>
<dbReference type="PANTHER" id="PTHR30612:SF0">
    <property type="entry name" value="CHLOROPLAST PROTEIN-TRANSPORTING ATPASE"/>
    <property type="match status" value="1"/>
</dbReference>
<dbReference type="Gene3D" id="1.10.3060.10">
    <property type="entry name" value="Helical scaffold and wing domains of SecA"/>
    <property type="match status" value="1"/>
</dbReference>
<dbReference type="SUPFAM" id="SSF81886">
    <property type="entry name" value="Helical scaffold and wing domains of SecA"/>
    <property type="match status" value="1"/>
</dbReference>
<dbReference type="HAMAP" id="MF_01382">
    <property type="entry name" value="SecA"/>
    <property type="match status" value="1"/>
</dbReference>
<comment type="cofactor">
    <cofactor evidence="1">
        <name>Zn(2+)</name>
        <dbReference type="ChEBI" id="CHEBI:29105"/>
    </cofactor>
</comment>
<evidence type="ECO:0000313" key="21">
    <source>
        <dbReference type="Proteomes" id="UP001300604"/>
    </source>
</evidence>
<keyword evidence="6 15" id="KW-0963">Cytoplasm</keyword>
<proteinExistence type="inferred from homology"/>
<evidence type="ECO:0000256" key="13">
    <source>
        <dbReference type="ARBA" id="ARBA00023010"/>
    </source>
</evidence>
<dbReference type="NCBIfam" id="TIGR00963">
    <property type="entry name" value="secA"/>
    <property type="match status" value="1"/>
</dbReference>
<keyword evidence="10 15" id="KW-0067">ATP-binding</keyword>
<dbReference type="InterPro" id="IPR011115">
    <property type="entry name" value="SecA_DEAD"/>
</dbReference>
<organism evidence="20 21">
    <name type="scientific">Caproicibacterium argilliputei</name>
    <dbReference type="NCBI Taxonomy" id="3030016"/>
    <lineage>
        <taxon>Bacteria</taxon>
        <taxon>Bacillati</taxon>
        <taxon>Bacillota</taxon>
        <taxon>Clostridia</taxon>
        <taxon>Eubacteriales</taxon>
        <taxon>Oscillospiraceae</taxon>
        <taxon>Caproicibacterium</taxon>
    </lineage>
</organism>
<dbReference type="GO" id="GO:0043952">
    <property type="term" value="P:protein transport by the Sec complex"/>
    <property type="evidence" value="ECO:0007669"/>
    <property type="project" value="UniProtKB-ARBA"/>
</dbReference>
<dbReference type="InterPro" id="IPR014001">
    <property type="entry name" value="Helicase_ATP-bd"/>
</dbReference>
<dbReference type="InterPro" id="IPR000185">
    <property type="entry name" value="SecA"/>
</dbReference>
<dbReference type="InterPro" id="IPR011130">
    <property type="entry name" value="SecA_preprotein_X-link_dom"/>
</dbReference>
<dbReference type="PROSITE" id="PS51192">
    <property type="entry name" value="HELICASE_ATP_BIND_1"/>
    <property type="match status" value="1"/>
</dbReference>
<evidence type="ECO:0000256" key="1">
    <source>
        <dbReference type="ARBA" id="ARBA00001947"/>
    </source>
</evidence>
<feature type="binding site" evidence="15">
    <location>
        <position position="87"/>
    </location>
    <ligand>
        <name>ATP</name>
        <dbReference type="ChEBI" id="CHEBI:30616"/>
    </ligand>
</feature>
<dbReference type="InterPro" id="IPR020937">
    <property type="entry name" value="SecA_CS"/>
</dbReference>
<dbReference type="CDD" id="cd18803">
    <property type="entry name" value="SF2_C_secA"/>
    <property type="match status" value="1"/>
</dbReference>
<evidence type="ECO:0000259" key="18">
    <source>
        <dbReference type="PROSITE" id="PS51192"/>
    </source>
</evidence>
<evidence type="ECO:0000256" key="12">
    <source>
        <dbReference type="ARBA" id="ARBA00022967"/>
    </source>
</evidence>
<dbReference type="GO" id="GO:0006605">
    <property type="term" value="P:protein targeting"/>
    <property type="evidence" value="ECO:0007669"/>
    <property type="project" value="UniProtKB-UniRule"/>
</dbReference>
<keyword evidence="13 15" id="KW-0811">Translocation</keyword>
<feature type="compositionally biased region" description="Basic and acidic residues" evidence="17">
    <location>
        <begin position="864"/>
        <end position="874"/>
    </location>
</feature>
<evidence type="ECO:0000256" key="17">
    <source>
        <dbReference type="SAM" id="MobiDB-lite"/>
    </source>
</evidence>
<dbReference type="FunFam" id="3.90.1440.10:FF:000002">
    <property type="entry name" value="Protein translocase subunit SecA"/>
    <property type="match status" value="1"/>
</dbReference>
<dbReference type="GO" id="GO:0005829">
    <property type="term" value="C:cytosol"/>
    <property type="evidence" value="ECO:0007669"/>
    <property type="project" value="TreeGrafter"/>
</dbReference>
<keyword evidence="12 15" id="KW-1278">Translocase</keyword>
<evidence type="ECO:0000256" key="11">
    <source>
        <dbReference type="ARBA" id="ARBA00022927"/>
    </source>
</evidence>
<keyword evidence="4 15" id="KW-0813">Transport</keyword>
<dbReference type="InterPro" id="IPR014018">
    <property type="entry name" value="SecA_motor_DEAD"/>
</dbReference>
<evidence type="ECO:0000259" key="19">
    <source>
        <dbReference type="PROSITE" id="PS51196"/>
    </source>
</evidence>
<feature type="domain" description="Helicase ATP-binding" evidence="18">
    <location>
        <begin position="89"/>
        <end position="247"/>
    </location>
</feature>
<dbReference type="AlphaFoldDB" id="A0AA97D8X3"/>
<dbReference type="PRINTS" id="PR00906">
    <property type="entry name" value="SECA"/>
</dbReference>
<dbReference type="CDD" id="cd17928">
    <property type="entry name" value="DEXDc_SecA"/>
    <property type="match status" value="1"/>
</dbReference>
<dbReference type="InterPro" id="IPR036266">
    <property type="entry name" value="SecA_Wing/Scaffold_sf"/>
</dbReference>
<reference evidence="20" key="2">
    <citation type="submission" date="2024-06" db="EMBL/GenBank/DDBJ databases">
        <title>Caproicibacterium argilliputei sp. nov, a novel caproic acid producing anaerobic bacterium isolated from pit mud.</title>
        <authorList>
            <person name="Xia S."/>
        </authorList>
    </citation>
    <scope>NUCLEOTIDE SEQUENCE</scope>
    <source>
        <strain evidence="20">ZCY20-5</strain>
    </source>
</reference>
<gene>
    <name evidence="15 20" type="primary">secA</name>
    <name evidence="20" type="ORF">PXC00_00585</name>
</gene>
<dbReference type="GO" id="GO:0008564">
    <property type="term" value="F:protein-exporting ATPase activity"/>
    <property type="evidence" value="ECO:0007669"/>
    <property type="project" value="UniProtKB-EC"/>
</dbReference>
<dbReference type="Pfam" id="PF21090">
    <property type="entry name" value="P-loop_SecA"/>
    <property type="match status" value="1"/>
</dbReference>
<dbReference type="GO" id="GO:0005524">
    <property type="term" value="F:ATP binding"/>
    <property type="evidence" value="ECO:0007669"/>
    <property type="project" value="UniProtKB-UniRule"/>
</dbReference>
<evidence type="ECO:0000256" key="16">
    <source>
        <dbReference type="RuleBase" id="RU003874"/>
    </source>
</evidence>
<dbReference type="GO" id="GO:0046872">
    <property type="term" value="F:metal ion binding"/>
    <property type="evidence" value="ECO:0007669"/>
    <property type="project" value="UniProtKB-KW"/>
</dbReference>
<evidence type="ECO:0000256" key="6">
    <source>
        <dbReference type="ARBA" id="ARBA00022490"/>
    </source>
</evidence>
<dbReference type="PROSITE" id="PS01312">
    <property type="entry name" value="SECA"/>
    <property type="match status" value="1"/>
</dbReference>
<evidence type="ECO:0000256" key="4">
    <source>
        <dbReference type="ARBA" id="ARBA00022448"/>
    </source>
</evidence>
<dbReference type="InterPro" id="IPR027417">
    <property type="entry name" value="P-loop_NTPase"/>
</dbReference>
<dbReference type="GO" id="GO:0005886">
    <property type="term" value="C:plasma membrane"/>
    <property type="evidence" value="ECO:0007669"/>
    <property type="project" value="UniProtKB-SubCell"/>
</dbReference>
<dbReference type="InterPro" id="IPR036670">
    <property type="entry name" value="SecA_X-link_sf"/>
</dbReference>
<dbReference type="SMART" id="SM00957">
    <property type="entry name" value="SecA_DEAD"/>
    <property type="match status" value="1"/>
</dbReference>
<sequence length="934" mass="106391">MPNNILTKFFGNYSKRELKRVQPICDAVLALEDKYKALSDEELKAQTPMLKERLESGESLDDILPDAFAVCREASARVLEMRHFPVQIVGGIVLHQGRIAEMKTGEGKTLVATLPAYLNALAGKGVHIVTVNDYLARRDSEWMGKVYRFLGLSVGLITHEKDNAARKEAYAADITYGTNNEYGFDYLRDNMVIYKEDKVQRGHSFSIVDEVDSILIDEARTPLIISGPGDKSTEMYTVADHFAQTLKVVKVAELNDKEDNDAIYTDADYIVDEKAKTATLTPSGVKKAEAFFHVDNLTDAENIGIQHYVNQAIKARGVMTRDVDYVVKDGEVIIVDEFTGRLMYGRRYNEGLHQAIEAKEGVKVARESKTLATITFQNYFRLYDKLSGMTGTAMTEEDEFREIYKLDVVEIPTNKPMVREDLHDVVYKTEKAKFNAVIDDIVEHHEKGQPVLVGTISIEKSEELSKMLKLRGIPHVVLNAKYHEKEAEIVSQAGKKGAVTIATNMAGRGTDIMLGGNSEYMAKSEMRRMGFSEEMIAQATAYGETDNVDILNARKTFKELEDKYKEEIRPEAQAVRDAGGLFIIGTERHESRRIDNQLRGRAGRQGDPGMSRFYISLEDNLMRLFGGERVAAMMETLNVDEDTPIENKMLTKTIENAQRKIEGRNFGIRKDVLKYDDVNSRQREIIYKQRDQVLNGENVHTQVMEMIKQAIENQAKLYLPMDDANLENPRQNWNFDGLRDHYMGWLLTEDDFIYTEEERKTLKPEDVSAALYEKAVQICDQREQQFGEDICRELERVILLKNVDTEWMDHIDAMEELQRGIRLRAYGQKDPVVEYRLESFDMFDAMIDTIRENTARMMLTVRLHTQEEPQREQVLEPTTASGAPEGEEAPQPESHEGRKIGRNEPCPCGSGLKWKKCTCEKYHPKDGSQPYITD</sequence>
<reference evidence="20" key="1">
    <citation type="submission" date="2023-09" db="EMBL/GenBank/DDBJ databases">
        <authorList>
            <person name="Zeng C."/>
        </authorList>
    </citation>
    <scope>NUCLEOTIDE SEQUENCE</scope>
    <source>
        <strain evidence="20">ZCY20-5</strain>
    </source>
</reference>
<dbReference type="Pfam" id="PF07517">
    <property type="entry name" value="SecA_DEAD"/>
    <property type="match status" value="1"/>
</dbReference>
<dbReference type="GO" id="GO:0017038">
    <property type="term" value="P:protein import"/>
    <property type="evidence" value="ECO:0007669"/>
    <property type="project" value="InterPro"/>
</dbReference>
<dbReference type="GO" id="GO:0031522">
    <property type="term" value="C:cell envelope Sec protein transport complex"/>
    <property type="evidence" value="ECO:0007669"/>
    <property type="project" value="TreeGrafter"/>
</dbReference>
<dbReference type="InterPro" id="IPR011116">
    <property type="entry name" value="SecA_Wing/Scaffold"/>
</dbReference>
<dbReference type="Gene3D" id="3.90.1440.10">
    <property type="entry name" value="SecA, preprotein cross-linking domain"/>
    <property type="match status" value="1"/>
</dbReference>
<evidence type="ECO:0000256" key="7">
    <source>
        <dbReference type="ARBA" id="ARBA00022723"/>
    </source>
</evidence>
<dbReference type="RefSeq" id="WP_275844897.1">
    <property type="nucleotide sequence ID" value="NZ_CP135996.1"/>
</dbReference>
<dbReference type="SUPFAM" id="SSF52540">
    <property type="entry name" value="P-loop containing nucleoside triphosphate hydrolases"/>
    <property type="match status" value="2"/>
</dbReference>
<evidence type="ECO:0000256" key="5">
    <source>
        <dbReference type="ARBA" id="ARBA00022475"/>
    </source>
</evidence>
<evidence type="ECO:0000256" key="14">
    <source>
        <dbReference type="ARBA" id="ARBA00023136"/>
    </source>
</evidence>
<dbReference type="NCBIfam" id="NF009538">
    <property type="entry name" value="PRK12904.1"/>
    <property type="match status" value="1"/>
</dbReference>
<dbReference type="EC" id="7.4.2.8" evidence="15"/>
<dbReference type="KEGG" id="carl:PXC00_00585"/>
<comment type="similarity">
    <text evidence="3 15 16">Belongs to the SecA family.</text>
</comment>
<dbReference type="Proteomes" id="UP001300604">
    <property type="component" value="Chromosome"/>
</dbReference>
<dbReference type="GO" id="GO:0065002">
    <property type="term" value="P:intracellular protein transmembrane transport"/>
    <property type="evidence" value="ECO:0007669"/>
    <property type="project" value="UniProtKB-UniRule"/>
</dbReference>
<dbReference type="InterPro" id="IPR044722">
    <property type="entry name" value="SecA_SF2_C"/>
</dbReference>
<evidence type="ECO:0000256" key="3">
    <source>
        <dbReference type="ARBA" id="ARBA00007650"/>
    </source>
</evidence>
<evidence type="ECO:0000256" key="10">
    <source>
        <dbReference type="ARBA" id="ARBA00022840"/>
    </source>
</evidence>
<dbReference type="PROSITE" id="PS51196">
    <property type="entry name" value="SECA_MOTOR_DEAD"/>
    <property type="match status" value="1"/>
</dbReference>
<keyword evidence="7" id="KW-0479">Metal-binding</keyword>
<feature type="binding site" evidence="15">
    <location>
        <begin position="105"/>
        <end position="109"/>
    </location>
    <ligand>
        <name>ATP</name>
        <dbReference type="ChEBI" id="CHEBI:30616"/>
    </ligand>
</feature>
<feature type="compositionally biased region" description="Basic and acidic residues" evidence="17">
    <location>
        <begin position="893"/>
        <end position="902"/>
    </location>
</feature>
<dbReference type="Gene3D" id="3.40.50.300">
    <property type="entry name" value="P-loop containing nucleotide triphosphate hydrolases"/>
    <property type="match status" value="2"/>
</dbReference>